<feature type="domain" description="EamA" evidence="7">
    <location>
        <begin position="156"/>
        <end position="291"/>
    </location>
</feature>
<evidence type="ECO:0000256" key="4">
    <source>
        <dbReference type="ARBA" id="ARBA00022989"/>
    </source>
</evidence>
<dbReference type="InterPro" id="IPR000620">
    <property type="entry name" value="EamA_dom"/>
</dbReference>
<dbReference type="SUPFAM" id="SSF103481">
    <property type="entry name" value="Multidrug resistance efflux transporter EmrE"/>
    <property type="match status" value="2"/>
</dbReference>
<sequence length="303" mass="31311">MSDPRTPLTLSSAFLLVGIFAAFGAQQTAVKLAVADIGPIAQAALRSAGGAALLALWFVLRRTNPFAAPFALSVLLGVLFAVDFGLLYVGIALTSASHATVLYYTAPMMIALAAMTAIADEPFDGGKIAGIAIAFVGVAIVALVRPAGGAGGASLVGDLLCLGAAAAWALTVLVIRATRLKTVDASVVLFHQLFWSVPLLAATAFVWGDATLRWSATALGSLAFQTIAVAFIGYLVFFRLIQLHPASQVSAMSFLAPLFGVLSAWAILGERLTPGFAIGAGAILVGLYLTNRARRNVPCPRSP</sequence>
<feature type="transmembrane region" description="Helical" evidence="6">
    <location>
        <begin position="40"/>
        <end position="60"/>
    </location>
</feature>
<dbReference type="PANTHER" id="PTHR32322">
    <property type="entry name" value="INNER MEMBRANE TRANSPORTER"/>
    <property type="match status" value="1"/>
</dbReference>
<evidence type="ECO:0000256" key="2">
    <source>
        <dbReference type="ARBA" id="ARBA00007362"/>
    </source>
</evidence>
<dbReference type="InterPro" id="IPR037185">
    <property type="entry name" value="EmrE-like"/>
</dbReference>
<comment type="subcellular location">
    <subcellularLocation>
        <location evidence="1">Membrane</location>
        <topology evidence="1">Multi-pass membrane protein</topology>
    </subcellularLocation>
</comment>
<evidence type="ECO:0000256" key="3">
    <source>
        <dbReference type="ARBA" id="ARBA00022692"/>
    </source>
</evidence>
<evidence type="ECO:0000313" key="8">
    <source>
        <dbReference type="EMBL" id="MBB4284306.1"/>
    </source>
</evidence>
<feature type="transmembrane region" description="Helical" evidence="6">
    <location>
        <begin position="101"/>
        <end position="119"/>
    </location>
</feature>
<feature type="transmembrane region" description="Helical" evidence="6">
    <location>
        <begin position="274"/>
        <end position="291"/>
    </location>
</feature>
<feature type="transmembrane region" description="Helical" evidence="6">
    <location>
        <begin position="153"/>
        <end position="175"/>
    </location>
</feature>
<keyword evidence="5 6" id="KW-0472">Membrane</keyword>
<organism evidence="8 9">
    <name type="scientific">Roseospira goensis</name>
    <dbReference type="NCBI Taxonomy" id="391922"/>
    <lineage>
        <taxon>Bacteria</taxon>
        <taxon>Pseudomonadati</taxon>
        <taxon>Pseudomonadota</taxon>
        <taxon>Alphaproteobacteria</taxon>
        <taxon>Rhodospirillales</taxon>
        <taxon>Rhodospirillaceae</taxon>
        <taxon>Roseospira</taxon>
    </lineage>
</organism>
<keyword evidence="3 6" id="KW-0812">Transmembrane</keyword>
<feature type="domain" description="EamA" evidence="7">
    <location>
        <begin position="13"/>
        <end position="142"/>
    </location>
</feature>
<evidence type="ECO:0000256" key="6">
    <source>
        <dbReference type="SAM" id="Phobius"/>
    </source>
</evidence>
<reference evidence="8 9" key="1">
    <citation type="submission" date="2020-08" db="EMBL/GenBank/DDBJ databases">
        <title>Genome sequencing of Purple Non-Sulfur Bacteria from various extreme environments.</title>
        <authorList>
            <person name="Mayer M."/>
        </authorList>
    </citation>
    <scope>NUCLEOTIDE SEQUENCE [LARGE SCALE GENOMIC DNA]</scope>
    <source>
        <strain evidence="8 9">JA135</strain>
    </source>
</reference>
<dbReference type="Pfam" id="PF00892">
    <property type="entry name" value="EamA"/>
    <property type="match status" value="2"/>
</dbReference>
<protein>
    <submittedName>
        <fullName evidence="8">Drug/metabolite transporter (DMT)-like permease</fullName>
    </submittedName>
</protein>
<dbReference type="InterPro" id="IPR050638">
    <property type="entry name" value="AA-Vitamin_Transporters"/>
</dbReference>
<feature type="transmembrane region" description="Helical" evidence="6">
    <location>
        <begin position="249"/>
        <end position="268"/>
    </location>
</feature>
<dbReference type="Proteomes" id="UP000555728">
    <property type="component" value="Unassembled WGS sequence"/>
</dbReference>
<feature type="transmembrane region" description="Helical" evidence="6">
    <location>
        <begin position="128"/>
        <end position="147"/>
    </location>
</feature>
<feature type="transmembrane region" description="Helical" evidence="6">
    <location>
        <begin position="67"/>
        <end position="89"/>
    </location>
</feature>
<dbReference type="EMBL" id="JACIGI010000001">
    <property type="protein sequence ID" value="MBB4284306.1"/>
    <property type="molecule type" value="Genomic_DNA"/>
</dbReference>
<evidence type="ECO:0000259" key="7">
    <source>
        <dbReference type="Pfam" id="PF00892"/>
    </source>
</evidence>
<evidence type="ECO:0000256" key="5">
    <source>
        <dbReference type="ARBA" id="ARBA00023136"/>
    </source>
</evidence>
<dbReference type="AlphaFoldDB" id="A0A7W6RWD0"/>
<evidence type="ECO:0000256" key="1">
    <source>
        <dbReference type="ARBA" id="ARBA00004141"/>
    </source>
</evidence>
<gene>
    <name evidence="8" type="ORF">GGD88_000012</name>
</gene>
<feature type="transmembrane region" description="Helical" evidence="6">
    <location>
        <begin position="187"/>
        <end position="208"/>
    </location>
</feature>
<accession>A0A7W6RWD0</accession>
<name>A0A7W6RWD0_9PROT</name>
<keyword evidence="4 6" id="KW-1133">Transmembrane helix</keyword>
<keyword evidence="9" id="KW-1185">Reference proteome</keyword>
<dbReference type="PANTHER" id="PTHR32322:SF2">
    <property type="entry name" value="EAMA DOMAIN-CONTAINING PROTEIN"/>
    <property type="match status" value="1"/>
</dbReference>
<feature type="transmembrane region" description="Helical" evidence="6">
    <location>
        <begin position="214"/>
        <end position="237"/>
    </location>
</feature>
<dbReference type="RefSeq" id="WP_184430798.1">
    <property type="nucleotide sequence ID" value="NZ_JACIGI010000001.1"/>
</dbReference>
<comment type="caution">
    <text evidence="8">The sequence shown here is derived from an EMBL/GenBank/DDBJ whole genome shotgun (WGS) entry which is preliminary data.</text>
</comment>
<proteinExistence type="inferred from homology"/>
<evidence type="ECO:0000313" key="9">
    <source>
        <dbReference type="Proteomes" id="UP000555728"/>
    </source>
</evidence>
<comment type="similarity">
    <text evidence="2">Belongs to the EamA transporter family.</text>
</comment>
<dbReference type="GO" id="GO:0016020">
    <property type="term" value="C:membrane"/>
    <property type="evidence" value="ECO:0007669"/>
    <property type="project" value="UniProtKB-SubCell"/>
</dbReference>